<evidence type="ECO:0000313" key="4">
    <source>
        <dbReference type="Proteomes" id="UP000248198"/>
    </source>
</evidence>
<keyword evidence="4" id="KW-1185">Reference proteome</keyword>
<feature type="domain" description="Glycosyltransferase 2-like" evidence="2">
    <location>
        <begin position="123"/>
        <end position="229"/>
    </location>
</feature>
<dbReference type="PANTHER" id="PTHR43179:SF7">
    <property type="entry name" value="RHAMNOSYLTRANSFERASE WBBL"/>
    <property type="match status" value="1"/>
</dbReference>
<dbReference type="Gene3D" id="3.40.50.2000">
    <property type="entry name" value="Glycogen Phosphorylase B"/>
    <property type="match status" value="1"/>
</dbReference>
<name>A0A318ULE4_9SPHI</name>
<dbReference type="SUPFAM" id="SSF53756">
    <property type="entry name" value="UDP-Glycosyltransferase/glycogen phosphorylase"/>
    <property type="match status" value="1"/>
</dbReference>
<proteinExistence type="predicted"/>
<dbReference type="SUPFAM" id="SSF53448">
    <property type="entry name" value="Nucleotide-diphospho-sugar transferases"/>
    <property type="match status" value="1"/>
</dbReference>
<dbReference type="CDD" id="cd03801">
    <property type="entry name" value="GT4_PimA-like"/>
    <property type="match status" value="1"/>
</dbReference>
<dbReference type="Pfam" id="PF00535">
    <property type="entry name" value="Glycos_transf_2"/>
    <property type="match status" value="1"/>
</dbReference>
<gene>
    <name evidence="3" type="ORF">B0O44_102494</name>
</gene>
<keyword evidence="1" id="KW-1133">Transmembrane helix</keyword>
<feature type="transmembrane region" description="Helical" evidence="1">
    <location>
        <begin position="33"/>
        <end position="58"/>
    </location>
</feature>
<keyword evidence="1" id="KW-0812">Transmembrane</keyword>
<accession>A0A318ULE4</accession>
<evidence type="ECO:0000313" key="3">
    <source>
        <dbReference type="EMBL" id="PYF75938.1"/>
    </source>
</evidence>
<dbReference type="PANTHER" id="PTHR43179">
    <property type="entry name" value="RHAMNOSYLTRANSFERASE WBBL"/>
    <property type="match status" value="1"/>
</dbReference>
<comment type="caution">
    <text evidence="3">The sequence shown here is derived from an EMBL/GenBank/DDBJ whole genome shotgun (WGS) entry which is preliminary data.</text>
</comment>
<reference evidence="3 4" key="1">
    <citation type="submission" date="2018-06" db="EMBL/GenBank/DDBJ databases">
        <title>Genomic Encyclopedia of Archaeal and Bacterial Type Strains, Phase II (KMG-II): from individual species to whole genera.</title>
        <authorList>
            <person name="Goeker M."/>
        </authorList>
    </citation>
    <scope>NUCLEOTIDE SEQUENCE [LARGE SCALE GENOMIC DNA]</scope>
    <source>
        <strain evidence="3 4">DSM 27372</strain>
    </source>
</reference>
<dbReference type="EMBL" id="QKLU01000002">
    <property type="protein sequence ID" value="PYF75938.1"/>
    <property type="molecule type" value="Genomic_DNA"/>
</dbReference>
<dbReference type="InterPro" id="IPR029044">
    <property type="entry name" value="Nucleotide-diphossugar_trans"/>
</dbReference>
<protein>
    <submittedName>
        <fullName evidence="3">Glycosyltransferase involved in cell wall biosynthesis</fullName>
    </submittedName>
</protein>
<keyword evidence="3" id="KW-0808">Transferase</keyword>
<dbReference type="AlphaFoldDB" id="A0A318ULE4"/>
<dbReference type="GO" id="GO:0016740">
    <property type="term" value="F:transferase activity"/>
    <property type="evidence" value="ECO:0007669"/>
    <property type="project" value="UniProtKB-KW"/>
</dbReference>
<dbReference type="RefSeq" id="WP_110828627.1">
    <property type="nucleotide sequence ID" value="NZ_QKLU01000002.1"/>
</dbReference>
<sequence length="734" mass="84212">MSFKKIGRWIDKQNFNTGFKIVRKYYSKKEEGLFVNPVSIRFLFLYLNRFFLIFLSLFRWDKNPYSKYINSNSVKDFLLRLLGFYTLRNAKAELQNNYQPLAFQNFSNPVVSIIISSSSQFIYTYNCLRSILENTAGIAYEIILITDDVTNQNDQFLASTSIIRIRKDQKANLTVLQNRAAEIANGEFLCFLDHRTLLNDQWLKNMLSVFDYDPETGVVCPKFIYSYGLLKAAGNGINVHGEEVNYGRYDDAEQFDYNYIKETGFGSSACLLVKKTTFNQAGKFSSGYDVRFYIDADFCYTVKTNLNKKIYYQPLTHIVHFEGLVSGLPKYQKGSQTTLSKQHFIQKWNTILMPSPKSIKEKKDQKSILIIDATLPKPDQDSGSKRLFELIKLFQSLNLQVYFLAHQGLRVEPYYSNLVNIGIRVIYARYPKEKLVKKIPDLLPSIDLTWISRPDINQIYGPTIQAIKLIPWIYDTVDLHFIRLQRAFELSDMDPVKIEEKIKPIRALELRLANLASHTITVTDVEKQILIKNKIKNVSVIPNVHAKLITDKDNPGFEERKDLVFIGSYAHEPNIDAAVWLAKEIMPLVWNTNPEIKLLLLGSKPTPEVLALTSDRIDVPGFIHDVEPYFINSRVFVAPLRYGAGMKGKIGQSLEYGLPIVSTKIGIEGMPLIDGQNVLVGETAIEFAAKIIELYESPELWHKIQRNSILALEEYTPENVATKLKDLLKELTLN</sequence>
<evidence type="ECO:0000259" key="2">
    <source>
        <dbReference type="Pfam" id="PF00535"/>
    </source>
</evidence>
<dbReference type="Pfam" id="PF13692">
    <property type="entry name" value="Glyco_trans_1_4"/>
    <property type="match status" value="1"/>
</dbReference>
<dbReference type="OrthoDB" id="9807209at2"/>
<keyword evidence="1" id="KW-0472">Membrane</keyword>
<dbReference type="InterPro" id="IPR001173">
    <property type="entry name" value="Glyco_trans_2-like"/>
</dbReference>
<evidence type="ECO:0000256" key="1">
    <source>
        <dbReference type="SAM" id="Phobius"/>
    </source>
</evidence>
<organism evidence="3 4">
    <name type="scientific">Pedobacter nutrimenti</name>
    <dbReference type="NCBI Taxonomy" id="1241337"/>
    <lineage>
        <taxon>Bacteria</taxon>
        <taxon>Pseudomonadati</taxon>
        <taxon>Bacteroidota</taxon>
        <taxon>Sphingobacteriia</taxon>
        <taxon>Sphingobacteriales</taxon>
        <taxon>Sphingobacteriaceae</taxon>
        <taxon>Pedobacter</taxon>
    </lineage>
</organism>
<dbReference type="Gene3D" id="3.90.550.10">
    <property type="entry name" value="Spore Coat Polysaccharide Biosynthesis Protein SpsA, Chain A"/>
    <property type="match status" value="1"/>
</dbReference>
<dbReference type="Proteomes" id="UP000248198">
    <property type="component" value="Unassembled WGS sequence"/>
</dbReference>